<dbReference type="InterPro" id="IPR051534">
    <property type="entry name" value="CBASS_pafABC_assoc_protein"/>
</dbReference>
<dbReference type="EMBL" id="CDOI01000002">
    <property type="protein sequence ID" value="CEN43348.1"/>
    <property type="molecule type" value="Genomic_DNA"/>
</dbReference>
<evidence type="ECO:0000313" key="3">
    <source>
        <dbReference type="EMBL" id="CEN43348.1"/>
    </source>
</evidence>
<feature type="domain" description="WCX" evidence="2">
    <location>
        <begin position="258"/>
        <end position="332"/>
    </location>
</feature>
<name>A0A0B7I0S6_9FLAO</name>
<keyword evidence="4" id="KW-1185">Reference proteome</keyword>
<dbReference type="PROSITE" id="PS52050">
    <property type="entry name" value="WYL"/>
    <property type="match status" value="1"/>
</dbReference>
<protein>
    <submittedName>
        <fullName evidence="3">Uncharacterized protein</fullName>
    </submittedName>
</protein>
<proteinExistence type="predicted"/>
<dbReference type="InterPro" id="IPR057727">
    <property type="entry name" value="WCX_dom"/>
</dbReference>
<dbReference type="PANTHER" id="PTHR34580:SF9">
    <property type="entry name" value="SLL5097 PROTEIN"/>
    <property type="match status" value="1"/>
</dbReference>
<feature type="domain" description="WYL" evidence="1">
    <location>
        <begin position="157"/>
        <end position="225"/>
    </location>
</feature>
<gene>
    <name evidence="3" type="ORF">CCAND38_100022</name>
</gene>
<dbReference type="AlphaFoldDB" id="A0A0B7I0S6"/>
<dbReference type="PANTHER" id="PTHR34580">
    <property type="match status" value="1"/>
</dbReference>
<dbReference type="RefSeq" id="WP_042343043.1">
    <property type="nucleotide sequence ID" value="NZ_CDOI01000002.1"/>
</dbReference>
<organism evidence="3 4">
    <name type="scientific">Capnocytophaga canis</name>
    <dbReference type="NCBI Taxonomy" id="1848903"/>
    <lineage>
        <taxon>Bacteria</taxon>
        <taxon>Pseudomonadati</taxon>
        <taxon>Bacteroidota</taxon>
        <taxon>Flavobacteriia</taxon>
        <taxon>Flavobacteriales</taxon>
        <taxon>Flavobacteriaceae</taxon>
        <taxon>Capnocytophaga</taxon>
    </lineage>
</organism>
<dbReference type="Proteomes" id="UP000045051">
    <property type="component" value="Unassembled WGS sequence"/>
</dbReference>
<evidence type="ECO:0000259" key="2">
    <source>
        <dbReference type="Pfam" id="PF25583"/>
    </source>
</evidence>
<sequence length="337" mass="40067">MATNKHAQIRYQTLDRCFRNTGRKYFIEDLVEACNQAIYEYSGIAEGVKKRQVQEDISFMESEAGWSIALERCREGRRVFYRYEDSRYSINNQLLNETEIRQLKETICMLNRFKGMPQFGWMEEILTRFEDSFKLKGSVVSVVGFEHNPYLKGLHWFSHVFNAIINKQTVELHYRKFNDETKKYVFHPYFLKQYNNRWFLFGLCNHLKDKGMITNFAIDRIEHISMVSVPYVENTFIDFDEHFEDIIGVSVLDKEVETIILEVDNVLMPYVITKPLHGSQKIKQKNERTTRIELQLIINYELENLLLGYIDKIKIIAPNHLKEKMLSRIKEAIDRNS</sequence>
<evidence type="ECO:0000259" key="1">
    <source>
        <dbReference type="Pfam" id="PF13280"/>
    </source>
</evidence>
<dbReference type="Pfam" id="PF25583">
    <property type="entry name" value="WCX"/>
    <property type="match status" value="1"/>
</dbReference>
<dbReference type="Pfam" id="PF13280">
    <property type="entry name" value="WYL"/>
    <property type="match status" value="1"/>
</dbReference>
<accession>A0A0B7I0S6</accession>
<dbReference type="InterPro" id="IPR026881">
    <property type="entry name" value="WYL_dom"/>
</dbReference>
<reference evidence="3 4" key="1">
    <citation type="submission" date="2015-01" db="EMBL/GenBank/DDBJ databases">
        <authorList>
            <person name="Xiang T."/>
            <person name="Song Y."/>
            <person name="Huang L."/>
            <person name="Wang B."/>
            <person name="Wu P."/>
        </authorList>
    </citation>
    <scope>NUCLEOTIDE SEQUENCE [LARGE SCALE GENOMIC DNA]</scope>
    <source>
        <strain evidence="3 4">CcD38</strain>
    </source>
</reference>
<evidence type="ECO:0000313" key="4">
    <source>
        <dbReference type="Proteomes" id="UP000045051"/>
    </source>
</evidence>